<keyword evidence="2" id="KW-1185">Reference proteome</keyword>
<accession>A0ACB8T9L2</accession>
<evidence type="ECO:0000313" key="2">
    <source>
        <dbReference type="Proteomes" id="UP000814140"/>
    </source>
</evidence>
<proteinExistence type="predicted"/>
<sequence>MLRLGRGHGLCHSVWPHRCTAPRMTIPRFTIPVRPSSLTNPHLPARPNLTPPPTPSGTSCPAHTHTATRTHPNLRSRHTVPGTDPGHPAEPTQPNRSNRIFRLHAPRLDSRRPRPTLSSPTSSQPHSVQTSSMIPTYSVLTKPSTSRNITTAARLIPVSVPVSTISAPMCAHLPSPFVSALSTSVPTAARATSQRTLITQPRTPLASRYTVDAGPETSSFAP</sequence>
<evidence type="ECO:0000313" key="1">
    <source>
        <dbReference type="EMBL" id="KAI0065189.1"/>
    </source>
</evidence>
<name>A0ACB8T9L2_9AGAM</name>
<dbReference type="EMBL" id="MU277196">
    <property type="protein sequence ID" value="KAI0065189.1"/>
    <property type="molecule type" value="Genomic_DNA"/>
</dbReference>
<gene>
    <name evidence="1" type="ORF">BV25DRAFT_144327</name>
</gene>
<organism evidence="1 2">
    <name type="scientific">Artomyces pyxidatus</name>
    <dbReference type="NCBI Taxonomy" id="48021"/>
    <lineage>
        <taxon>Eukaryota</taxon>
        <taxon>Fungi</taxon>
        <taxon>Dikarya</taxon>
        <taxon>Basidiomycota</taxon>
        <taxon>Agaricomycotina</taxon>
        <taxon>Agaricomycetes</taxon>
        <taxon>Russulales</taxon>
        <taxon>Auriscalpiaceae</taxon>
        <taxon>Artomyces</taxon>
    </lineage>
</organism>
<reference evidence="1" key="2">
    <citation type="journal article" date="2022" name="New Phytol.">
        <title>Evolutionary transition to the ectomycorrhizal habit in the genomes of a hyperdiverse lineage of mushroom-forming fungi.</title>
        <authorList>
            <person name="Looney B."/>
            <person name="Miyauchi S."/>
            <person name="Morin E."/>
            <person name="Drula E."/>
            <person name="Courty P.E."/>
            <person name="Kohler A."/>
            <person name="Kuo A."/>
            <person name="LaButti K."/>
            <person name="Pangilinan J."/>
            <person name="Lipzen A."/>
            <person name="Riley R."/>
            <person name="Andreopoulos W."/>
            <person name="He G."/>
            <person name="Johnson J."/>
            <person name="Nolan M."/>
            <person name="Tritt A."/>
            <person name="Barry K.W."/>
            <person name="Grigoriev I.V."/>
            <person name="Nagy L.G."/>
            <person name="Hibbett D."/>
            <person name="Henrissat B."/>
            <person name="Matheny P.B."/>
            <person name="Labbe J."/>
            <person name="Martin F.M."/>
        </authorList>
    </citation>
    <scope>NUCLEOTIDE SEQUENCE</scope>
    <source>
        <strain evidence="1">HHB10654</strain>
    </source>
</reference>
<dbReference type="Proteomes" id="UP000814140">
    <property type="component" value="Unassembled WGS sequence"/>
</dbReference>
<reference evidence="1" key="1">
    <citation type="submission" date="2021-03" db="EMBL/GenBank/DDBJ databases">
        <authorList>
            <consortium name="DOE Joint Genome Institute"/>
            <person name="Ahrendt S."/>
            <person name="Looney B.P."/>
            <person name="Miyauchi S."/>
            <person name="Morin E."/>
            <person name="Drula E."/>
            <person name="Courty P.E."/>
            <person name="Chicoki N."/>
            <person name="Fauchery L."/>
            <person name="Kohler A."/>
            <person name="Kuo A."/>
            <person name="Labutti K."/>
            <person name="Pangilinan J."/>
            <person name="Lipzen A."/>
            <person name="Riley R."/>
            <person name="Andreopoulos W."/>
            <person name="He G."/>
            <person name="Johnson J."/>
            <person name="Barry K.W."/>
            <person name="Grigoriev I.V."/>
            <person name="Nagy L."/>
            <person name="Hibbett D."/>
            <person name="Henrissat B."/>
            <person name="Matheny P.B."/>
            <person name="Labbe J."/>
            <person name="Martin F."/>
        </authorList>
    </citation>
    <scope>NUCLEOTIDE SEQUENCE</scope>
    <source>
        <strain evidence="1">HHB10654</strain>
    </source>
</reference>
<protein>
    <submittedName>
        <fullName evidence="1">Uncharacterized protein</fullName>
    </submittedName>
</protein>
<comment type="caution">
    <text evidence="1">The sequence shown here is derived from an EMBL/GenBank/DDBJ whole genome shotgun (WGS) entry which is preliminary data.</text>
</comment>